<evidence type="ECO:0000313" key="1">
    <source>
        <dbReference type="EMBL" id="MCA0152509.1"/>
    </source>
</evidence>
<organism evidence="1 2">
    <name type="scientific">Winogradskyella vincentii</name>
    <dbReference type="NCBI Taxonomy" id="2877122"/>
    <lineage>
        <taxon>Bacteria</taxon>
        <taxon>Pseudomonadati</taxon>
        <taxon>Bacteroidota</taxon>
        <taxon>Flavobacteriia</taxon>
        <taxon>Flavobacteriales</taxon>
        <taxon>Flavobacteriaceae</taxon>
        <taxon>Winogradskyella</taxon>
    </lineage>
</organism>
<protein>
    <submittedName>
        <fullName evidence="1">Uncharacterized protein</fullName>
    </submittedName>
</protein>
<dbReference type="EMBL" id="JAIUJS010000002">
    <property type="protein sequence ID" value="MCA0152509.1"/>
    <property type="molecule type" value="Genomic_DNA"/>
</dbReference>
<accession>A0ABS7XXX8</accession>
<name>A0ABS7XXX8_9FLAO</name>
<dbReference type="Proteomes" id="UP001198402">
    <property type="component" value="Unassembled WGS sequence"/>
</dbReference>
<gene>
    <name evidence="1" type="ORF">LBV24_04730</name>
</gene>
<reference evidence="2" key="1">
    <citation type="submission" date="2023-07" db="EMBL/GenBank/DDBJ databases">
        <authorList>
            <person name="Yue Y."/>
        </authorList>
    </citation>
    <scope>NUCLEOTIDE SEQUENCE [LARGE SCALE GENOMIC DNA]</scope>
    <source>
        <strain evidence="2">2Y89</strain>
    </source>
</reference>
<comment type="caution">
    <text evidence="1">The sequence shown here is derived from an EMBL/GenBank/DDBJ whole genome shotgun (WGS) entry which is preliminary data.</text>
</comment>
<proteinExistence type="predicted"/>
<sequence length="79" mass="8829">MKTYPNSALPCAVFGHNYIKTKSNNDQTSELTCNHCGIVVNTDTKGNFEHISSPNTHIKTVLRKLYHLRLQSVKAKLSA</sequence>
<evidence type="ECO:0000313" key="2">
    <source>
        <dbReference type="Proteomes" id="UP001198402"/>
    </source>
</evidence>
<keyword evidence="2" id="KW-1185">Reference proteome</keyword>